<feature type="transmembrane region" description="Helical" evidence="23">
    <location>
        <begin position="751"/>
        <end position="772"/>
    </location>
</feature>
<dbReference type="GO" id="GO:0035556">
    <property type="term" value="P:intracellular signal transduction"/>
    <property type="evidence" value="ECO:0007669"/>
    <property type="project" value="InterPro"/>
</dbReference>
<feature type="domain" description="Guanylate cyclase" evidence="24">
    <location>
        <begin position="323"/>
        <end position="450"/>
    </location>
</feature>
<reference evidence="25 26" key="1">
    <citation type="submission" date="2024-01" db="EMBL/GenBank/DDBJ databases">
        <title>The genome of the rayed Mediterranean limpet Patella caerulea (Linnaeus, 1758).</title>
        <authorList>
            <person name="Anh-Thu Weber A."/>
            <person name="Halstead-Nussloch G."/>
        </authorList>
    </citation>
    <scope>NUCLEOTIDE SEQUENCE [LARGE SCALE GENOMIC DNA]</scope>
    <source>
        <strain evidence="25">AATW-2023a</strain>
        <tissue evidence="25">Whole specimen</tissue>
    </source>
</reference>
<keyword evidence="11" id="KW-0067">ATP-binding</keyword>
<keyword evidence="8" id="KW-0479">Metal-binding</keyword>
<feature type="compositionally biased region" description="Basic and acidic residues" evidence="22">
    <location>
        <begin position="280"/>
        <end position="290"/>
    </location>
</feature>
<evidence type="ECO:0000256" key="9">
    <source>
        <dbReference type="ARBA" id="ARBA00022737"/>
    </source>
</evidence>
<evidence type="ECO:0000313" key="25">
    <source>
        <dbReference type="EMBL" id="KAK6173186.1"/>
    </source>
</evidence>
<dbReference type="SUPFAM" id="SSF55073">
    <property type="entry name" value="Nucleotide cyclase"/>
    <property type="match status" value="2"/>
</dbReference>
<evidence type="ECO:0000256" key="22">
    <source>
        <dbReference type="SAM" id="MobiDB-lite"/>
    </source>
</evidence>
<keyword evidence="17" id="KW-0456">Lyase</keyword>
<feature type="transmembrane region" description="Helical" evidence="23">
    <location>
        <begin position="708"/>
        <end position="730"/>
    </location>
</feature>
<dbReference type="Pfam" id="PF00211">
    <property type="entry name" value="Guanylate_cyc"/>
    <property type="match status" value="2"/>
</dbReference>
<feature type="transmembrane region" description="Helical" evidence="23">
    <location>
        <begin position="811"/>
        <end position="828"/>
    </location>
</feature>
<dbReference type="GO" id="GO:0004016">
    <property type="term" value="F:adenylate cyclase activity"/>
    <property type="evidence" value="ECO:0007669"/>
    <property type="project" value="UniProtKB-EC"/>
</dbReference>
<sequence length="1145" mass="130303">MASNGETAVFNADDPESVQVDIKSPAKNRYTSSPLHPNKRKGPVLFERASGSWWNPKFDSSILEEYLWQCYFPQTQRRFQYVLLYIVVACVAWCIFFGLMQENNWIVYVSGSAVLAVISIFTLVFTKTSKYAMMYIPTSVVYTVILGVLLLVGFLFNPADLSTVGSFCASVEILLLVYTFIPMPLFMAVLIGGGYSIIYEVLTALGHPIMNRYDFIIGKILLHLCIHLIGIHIFFMSEVRRRSTFWKIGQSLIVKRELIWEKKNKEKMIHSLMPPSVAEEAMRTREGKEKDEDDSSKKKGKGKSTKGKIIFRSFNMNKMDKVSILFADIVGFTKMSSNKTAETLVNLLNDLFGRFDRLCVDTGCEKITTLGDCYYCVSGCPKPQDDHAKCCVEMGRGMIKAIKQFDEEKNESVDMRVGVHTGTVLCGLVGKCRFKFDVWSNDVTLANTMESTGRPGQVHISECTYAYIKDDYVVEPAEPIEDLRTHKVLIEHYSSESSSFTIRHTEEQKKLNTYFVIDRIKKGGEKDGSPMEESEDLLKGEKQAENSTNDGDAVINHLDRESSGINGVAPATALPRRHSDTSMDKNAEDKGFDVEAGVDPSLVPMNSDWPNCSDMKEENDNKIVACINENKKNKSFFYEPEINKLTLCFLNADMEVDFRDHYLESNLGKEETMASPRYHSLIEAVLSLIVFILISICCFLVFGYHIVWLSVFIIALIIEILVLVQLATDVKLGLKKKEKCSMLMHILSGWYFRNSMGAVIAIIPIIAVYSNLSCELATNDQWKDRFFCFTVIVALLHFCNFTMLSAWVKSFLVTVAGIVLLILLSVRFCPPEEFVHVKPIVTLIANATSTSPTYKVNQSTLSDHLFSGENNLRYEIILDIILLLLLILFISREFEISYRLSYFGSSQSEKQRVQMMENKEQAEWLLHNIVPEYVTDEVKQTSRYSKNHKDIGVIFATIVNFNDFYDESYEGGREYLRVLNELYSDFEDLLDEPRFKDVEKIKTISSTFMAASGLNQKHRLSNKDPNAHLYALLEFAQELQNKIKLFNDSIFNFDFQMKIGYNFGEVTAGVIGTTKLLYDIWGDTVNIASRMYSTGEKDEIQVPESTVERLGDKFVFGEERKVTVKGKGEMKVYFLMKKRDGATWE</sequence>
<dbReference type="InterPro" id="IPR032628">
    <property type="entry name" value="AC_N"/>
</dbReference>
<evidence type="ECO:0000256" key="1">
    <source>
        <dbReference type="ARBA" id="ARBA00001593"/>
    </source>
</evidence>
<evidence type="ECO:0000259" key="24">
    <source>
        <dbReference type="PROSITE" id="PS50125"/>
    </source>
</evidence>
<dbReference type="SMART" id="SM00044">
    <property type="entry name" value="CYCc"/>
    <property type="match status" value="2"/>
</dbReference>
<feature type="transmembrane region" description="Helical" evidence="23">
    <location>
        <begin position="105"/>
        <end position="125"/>
    </location>
</feature>
<feature type="transmembrane region" description="Helical" evidence="23">
    <location>
        <begin position="872"/>
        <end position="890"/>
    </location>
</feature>
<evidence type="ECO:0000256" key="12">
    <source>
        <dbReference type="ARBA" id="ARBA00022842"/>
    </source>
</evidence>
<evidence type="ECO:0000256" key="2">
    <source>
        <dbReference type="ARBA" id="ARBA00001936"/>
    </source>
</evidence>
<proteinExistence type="predicted"/>
<dbReference type="FunFam" id="3.30.70.1230:FF:000008">
    <property type="entry name" value="Adenylate cyclase type 9"/>
    <property type="match status" value="1"/>
</dbReference>
<evidence type="ECO:0000256" key="3">
    <source>
        <dbReference type="ARBA" id="ARBA00001946"/>
    </source>
</evidence>
<organism evidence="25 26">
    <name type="scientific">Patella caerulea</name>
    <name type="common">Rayed Mediterranean limpet</name>
    <dbReference type="NCBI Taxonomy" id="87958"/>
    <lineage>
        <taxon>Eukaryota</taxon>
        <taxon>Metazoa</taxon>
        <taxon>Spiralia</taxon>
        <taxon>Lophotrochozoa</taxon>
        <taxon>Mollusca</taxon>
        <taxon>Gastropoda</taxon>
        <taxon>Patellogastropoda</taxon>
        <taxon>Patelloidea</taxon>
        <taxon>Patellidae</taxon>
        <taxon>Patella</taxon>
    </lineage>
</organism>
<feature type="transmembrane region" description="Helical" evidence="23">
    <location>
        <begin position="81"/>
        <end position="99"/>
    </location>
</feature>
<feature type="region of interest" description="Disordered" evidence="22">
    <location>
        <begin position="522"/>
        <end position="587"/>
    </location>
</feature>
<evidence type="ECO:0000256" key="7">
    <source>
        <dbReference type="ARBA" id="ARBA00022692"/>
    </source>
</evidence>
<dbReference type="GO" id="GO:0007189">
    <property type="term" value="P:adenylate cyclase-activating G protein-coupled receptor signaling pathway"/>
    <property type="evidence" value="ECO:0007669"/>
    <property type="project" value="TreeGrafter"/>
</dbReference>
<evidence type="ECO:0000256" key="8">
    <source>
        <dbReference type="ARBA" id="ARBA00022723"/>
    </source>
</evidence>
<dbReference type="GO" id="GO:0005886">
    <property type="term" value="C:plasma membrane"/>
    <property type="evidence" value="ECO:0007669"/>
    <property type="project" value="UniProtKB-SubCell"/>
</dbReference>
<dbReference type="Gene3D" id="3.30.70.1230">
    <property type="entry name" value="Nucleotide cyclase"/>
    <property type="match status" value="2"/>
</dbReference>
<evidence type="ECO:0000256" key="5">
    <source>
        <dbReference type="ARBA" id="ARBA00012201"/>
    </source>
</evidence>
<dbReference type="EC" id="4.6.1.1" evidence="5"/>
<keyword evidence="14 23" id="KW-0472">Membrane</keyword>
<evidence type="ECO:0000256" key="15">
    <source>
        <dbReference type="ARBA" id="ARBA00023180"/>
    </source>
</evidence>
<keyword evidence="15" id="KW-0325">Glycoprotein</keyword>
<keyword evidence="10" id="KW-0547">Nucleotide-binding</keyword>
<name>A0AAN8PJW8_PATCE</name>
<dbReference type="PANTHER" id="PTHR45627:SF8">
    <property type="entry name" value="ADENYLATE CYCLASE TYPE 9"/>
    <property type="match status" value="1"/>
</dbReference>
<evidence type="ECO:0000256" key="13">
    <source>
        <dbReference type="ARBA" id="ARBA00022989"/>
    </source>
</evidence>
<dbReference type="Pfam" id="PF16214">
    <property type="entry name" value="AC_N"/>
    <property type="match status" value="1"/>
</dbReference>
<comment type="cofactor">
    <cofactor evidence="3">
        <name>Mg(2+)</name>
        <dbReference type="ChEBI" id="CHEBI:18420"/>
    </cofactor>
</comment>
<evidence type="ECO:0000256" key="20">
    <source>
        <dbReference type="ARBA" id="ARBA00081232"/>
    </source>
</evidence>
<protein>
    <recommendedName>
        <fullName evidence="18">Adenylate cyclase type 9</fullName>
        <ecNumber evidence="5">4.6.1.1</ecNumber>
    </recommendedName>
    <alternativeName>
        <fullName evidence="21">ATP pyrophosphate-lyase 9</fullName>
    </alternativeName>
    <alternativeName>
        <fullName evidence="19">Adenylate cyclase type IX</fullName>
    </alternativeName>
    <alternativeName>
        <fullName evidence="20">Adenylyl cyclase 9</fullName>
    </alternativeName>
</protein>
<dbReference type="InterPro" id="IPR029787">
    <property type="entry name" value="Nucleotide_cyclase"/>
</dbReference>
<keyword evidence="9" id="KW-0677">Repeat</keyword>
<keyword evidence="12" id="KW-0460">Magnesium</keyword>
<keyword evidence="7 23" id="KW-0812">Transmembrane</keyword>
<evidence type="ECO:0000256" key="19">
    <source>
        <dbReference type="ARBA" id="ARBA00081225"/>
    </source>
</evidence>
<feature type="region of interest" description="Disordered" evidence="22">
    <location>
        <begin position="278"/>
        <end position="304"/>
    </location>
</feature>
<evidence type="ECO:0000256" key="10">
    <source>
        <dbReference type="ARBA" id="ARBA00022741"/>
    </source>
</evidence>
<comment type="caution">
    <text evidence="25">The sequence shown here is derived from an EMBL/GenBank/DDBJ whole genome shotgun (WGS) entry which is preliminary data.</text>
</comment>
<accession>A0AAN8PJW8</accession>
<dbReference type="PROSITE" id="PS50125">
    <property type="entry name" value="GUANYLATE_CYCLASE_2"/>
    <property type="match status" value="2"/>
</dbReference>
<gene>
    <name evidence="25" type="ORF">SNE40_016687</name>
</gene>
<evidence type="ECO:0000256" key="6">
    <source>
        <dbReference type="ARBA" id="ARBA00022475"/>
    </source>
</evidence>
<dbReference type="CDD" id="cd07302">
    <property type="entry name" value="CHD"/>
    <property type="match status" value="2"/>
</dbReference>
<evidence type="ECO:0000256" key="16">
    <source>
        <dbReference type="ARBA" id="ARBA00023211"/>
    </source>
</evidence>
<evidence type="ECO:0000256" key="18">
    <source>
        <dbReference type="ARBA" id="ARBA00070496"/>
    </source>
</evidence>
<keyword evidence="13 23" id="KW-1133">Transmembrane helix</keyword>
<dbReference type="GO" id="GO:0046872">
    <property type="term" value="F:metal ion binding"/>
    <property type="evidence" value="ECO:0007669"/>
    <property type="project" value="UniProtKB-KW"/>
</dbReference>
<keyword evidence="26" id="KW-1185">Reference proteome</keyword>
<feature type="transmembrane region" description="Helical" evidence="23">
    <location>
        <begin position="784"/>
        <end position="804"/>
    </location>
</feature>
<evidence type="ECO:0000256" key="11">
    <source>
        <dbReference type="ARBA" id="ARBA00022840"/>
    </source>
</evidence>
<evidence type="ECO:0000256" key="14">
    <source>
        <dbReference type="ARBA" id="ARBA00023136"/>
    </source>
</evidence>
<feature type="transmembrane region" description="Helical" evidence="23">
    <location>
        <begin position="681"/>
        <end position="702"/>
    </location>
</feature>
<evidence type="ECO:0000256" key="17">
    <source>
        <dbReference type="ARBA" id="ARBA00023239"/>
    </source>
</evidence>
<evidence type="ECO:0000256" key="23">
    <source>
        <dbReference type="SAM" id="Phobius"/>
    </source>
</evidence>
<dbReference type="FunFam" id="3.30.70.1230:FF:000014">
    <property type="entry name" value="adenylate cyclase type 9"/>
    <property type="match status" value="1"/>
</dbReference>
<feature type="compositionally biased region" description="Basic and acidic residues" evidence="22">
    <location>
        <begin position="577"/>
        <end position="587"/>
    </location>
</feature>
<evidence type="ECO:0000256" key="4">
    <source>
        <dbReference type="ARBA" id="ARBA00004651"/>
    </source>
</evidence>
<comment type="cofactor">
    <cofactor evidence="2">
        <name>Mn(2+)</name>
        <dbReference type="ChEBI" id="CHEBI:29035"/>
    </cofactor>
</comment>
<dbReference type="Proteomes" id="UP001347796">
    <property type="component" value="Unassembled WGS sequence"/>
</dbReference>
<feature type="transmembrane region" description="Helical" evidence="23">
    <location>
        <begin position="132"/>
        <end position="156"/>
    </location>
</feature>
<feature type="domain" description="Guanylate cyclase" evidence="24">
    <location>
        <begin position="952"/>
        <end position="1092"/>
    </location>
</feature>
<dbReference type="GO" id="GO:0005524">
    <property type="term" value="F:ATP binding"/>
    <property type="evidence" value="ECO:0007669"/>
    <property type="project" value="UniProtKB-KW"/>
</dbReference>
<feature type="transmembrane region" description="Helical" evidence="23">
    <location>
        <begin position="216"/>
        <end position="235"/>
    </location>
</feature>
<evidence type="ECO:0000313" key="26">
    <source>
        <dbReference type="Proteomes" id="UP001347796"/>
    </source>
</evidence>
<dbReference type="AlphaFoldDB" id="A0AAN8PJW8"/>
<dbReference type="GO" id="GO:0006171">
    <property type="term" value="P:cAMP biosynthetic process"/>
    <property type="evidence" value="ECO:0007669"/>
    <property type="project" value="UniProtKB-ARBA"/>
</dbReference>
<dbReference type="PANTHER" id="PTHR45627">
    <property type="entry name" value="ADENYLATE CYCLASE TYPE 1"/>
    <property type="match status" value="1"/>
</dbReference>
<keyword evidence="6" id="KW-1003">Cell membrane</keyword>
<keyword evidence="16" id="KW-0464">Manganese</keyword>
<dbReference type="InterPro" id="IPR001054">
    <property type="entry name" value="A/G_cyclase"/>
</dbReference>
<comment type="subcellular location">
    <subcellularLocation>
        <location evidence="4">Cell membrane</location>
        <topology evidence="4">Multi-pass membrane protein</topology>
    </subcellularLocation>
</comment>
<dbReference type="EMBL" id="JAZGQO010000011">
    <property type="protein sequence ID" value="KAK6173186.1"/>
    <property type="molecule type" value="Genomic_DNA"/>
</dbReference>
<evidence type="ECO:0000256" key="21">
    <source>
        <dbReference type="ARBA" id="ARBA00081427"/>
    </source>
</evidence>
<comment type="catalytic activity">
    <reaction evidence="1">
        <text>ATP = 3',5'-cyclic AMP + diphosphate</text>
        <dbReference type="Rhea" id="RHEA:15389"/>
        <dbReference type="ChEBI" id="CHEBI:30616"/>
        <dbReference type="ChEBI" id="CHEBI:33019"/>
        <dbReference type="ChEBI" id="CHEBI:58165"/>
        <dbReference type="EC" id="4.6.1.1"/>
    </reaction>
</comment>